<keyword evidence="3" id="KW-1185">Reference proteome</keyword>
<gene>
    <name evidence="2" type="ORF">EST35_0306</name>
</gene>
<evidence type="ECO:0000313" key="2">
    <source>
        <dbReference type="EMBL" id="QCG76187.1"/>
    </source>
</evidence>
<organism evidence="2 3">
    <name type="scientific">Pseudomonas phage vB_PaeM_PA5oct</name>
    <dbReference type="NCBI Taxonomy" id="2163605"/>
    <lineage>
        <taxon>Viruses</taxon>
        <taxon>Duplodnaviria</taxon>
        <taxon>Heunggongvirae</taxon>
        <taxon>Uroviricota</taxon>
        <taxon>Caudoviricetes</taxon>
        <taxon>Arenbergviridae</taxon>
        <taxon>Wroclawvirus</taxon>
        <taxon>Wroclawvirus PA5oct</taxon>
    </lineage>
</organism>
<protein>
    <submittedName>
        <fullName evidence="2">Structural protein</fullName>
    </submittedName>
</protein>
<sequence length="108" mass="12184">MSENTKPLTSDKMLNWKPLAALVYLFICVMDFVVMPVLVHQYNKEMLSKISNLSEQNLVLEKTEVLKLQKWEPLTLQNAGLFHIAFGTIITGAAVFGEIRQRTKSSGS</sequence>
<dbReference type="Proteomes" id="UP000316733">
    <property type="component" value="Segment"/>
</dbReference>
<reference evidence="3" key="1">
    <citation type="journal article" date="2020" name="bioRxiv">
        <title>Integrative omics analysis of Pseudomonas aeruginosa virus PA5oct highlights the molecular complexity of jumbo phages.</title>
        <authorList>
            <person name="Lood C."/>
            <person name="Danis-Wlodarczyk K."/>
            <person name="Blasdel B.G."/>
            <person name="Jang H.B."/>
            <person name="Vandenheuvel D."/>
            <person name="Briers Y."/>
            <person name="Noben J.-P."/>
            <person name="van Noort V."/>
            <person name="Drulis-Kawa Z."/>
            <person name="Lavigne R."/>
        </authorList>
    </citation>
    <scope>NUCLEOTIDE SEQUENCE [LARGE SCALE GENOMIC DNA]</scope>
</reference>
<evidence type="ECO:0000256" key="1">
    <source>
        <dbReference type="SAM" id="Phobius"/>
    </source>
</evidence>
<feature type="transmembrane region" description="Helical" evidence="1">
    <location>
        <begin position="21"/>
        <end position="39"/>
    </location>
</feature>
<dbReference type="EMBL" id="MK797984">
    <property type="protein sequence ID" value="QCG76187.1"/>
    <property type="molecule type" value="Genomic_DNA"/>
</dbReference>
<keyword evidence="1" id="KW-0812">Transmembrane</keyword>
<evidence type="ECO:0000313" key="3">
    <source>
        <dbReference type="Proteomes" id="UP000316733"/>
    </source>
</evidence>
<keyword evidence="1" id="KW-1133">Transmembrane helix</keyword>
<accession>A0A4Y1LUV9</accession>
<name>A0A4Y1LUV9_9CAUD</name>
<feature type="transmembrane region" description="Helical" evidence="1">
    <location>
        <begin position="80"/>
        <end position="99"/>
    </location>
</feature>
<keyword evidence="1" id="KW-0472">Membrane</keyword>
<proteinExistence type="predicted"/>